<dbReference type="EMBL" id="JAMDKF010000027">
    <property type="protein sequence ID" value="MEE6042281.1"/>
    <property type="molecule type" value="Genomic_DNA"/>
</dbReference>
<keyword evidence="3" id="KW-0808">Transferase</keyword>
<dbReference type="PANTHER" id="PTHR11929">
    <property type="entry name" value="ALPHA- 1,3 -FUCOSYLTRANSFERASE"/>
    <property type="match status" value="1"/>
</dbReference>
<evidence type="ECO:0000259" key="4">
    <source>
        <dbReference type="Pfam" id="PF00852"/>
    </source>
</evidence>
<comment type="caution">
    <text evidence="7">The sequence shown here is derived from an EMBL/GenBank/DDBJ whole genome shotgun (WGS) entry which is preliminary data.</text>
</comment>
<dbReference type="Gene3D" id="3.40.50.11660">
    <property type="entry name" value="Glycosyl transferase family 10, C-terminal domain"/>
    <property type="match status" value="1"/>
</dbReference>
<sequence length="315" mass="36822">MSIKVRFVDFWNGFNIYSNIITDILTRRGDIENGEPDLLIYSCFGNKHLEFNNCTKLYCSGENDVPNFNFCDYAISYHYLEFSNRHLRLPLFNLQKARMLAVERSKANIDSHLESFIQRKFCSIVVSNSLYADPIRDRFWNLLNQYKEIASGGGYKNNVGEPVKDKLEFIKGYKFNIAFENSMVSGYTTEKIIEPCIVNTVPIYWGNRLVAKDFNPEAFIDISDFDSLDRAVDYVIKVDNDPELYTSYLKANLLNRYPYLDYEEIISNFFNNIIDNGMPVFRTKYGRAGIFLKEIENIKEPTSNNIFKKIFKKFI</sequence>
<evidence type="ECO:0000256" key="2">
    <source>
        <dbReference type="ARBA" id="ARBA00022676"/>
    </source>
</evidence>
<reference evidence="7 8" key="1">
    <citation type="submission" date="2018-06" db="EMBL/GenBank/DDBJ databases">
        <authorList>
            <person name="Teymurazov M."/>
            <person name="Kislichkina A."/>
            <person name="Abaymova A."/>
            <person name="Mukhina T."/>
            <person name="Mayskaya N."/>
            <person name="Svetoch E."/>
            <person name="Bogun A."/>
        </authorList>
    </citation>
    <scope>NUCLEOTIDE SEQUENCE [LARGE SCALE GENOMIC DNA]</scope>
    <source>
        <strain evidence="7 8">SCPM-O-B-8406</strain>
    </source>
</reference>
<dbReference type="Proteomes" id="UP001347884">
    <property type="component" value="Unassembled WGS sequence"/>
</dbReference>
<dbReference type="GO" id="GO:0008417">
    <property type="term" value="F:fucosyltransferase activity"/>
    <property type="evidence" value="ECO:0007669"/>
    <property type="project" value="InterPro"/>
</dbReference>
<keyword evidence="2" id="KW-0328">Glycosyltransferase</keyword>
<evidence type="ECO:0000313" key="9">
    <source>
        <dbReference type="Proteomes" id="UP001347884"/>
    </source>
</evidence>
<evidence type="ECO:0000313" key="6">
    <source>
        <dbReference type="EMBL" id="MEE6042281.1"/>
    </source>
</evidence>
<dbReference type="Pfam" id="PF18025">
    <property type="entry name" value="FucT_N"/>
    <property type="match status" value="1"/>
</dbReference>
<dbReference type="InterPro" id="IPR038577">
    <property type="entry name" value="GT10-like_C_sf"/>
</dbReference>
<dbReference type="SUPFAM" id="SSF53756">
    <property type="entry name" value="UDP-Glycosyltransferase/glycogen phosphorylase"/>
    <property type="match status" value="1"/>
</dbReference>
<dbReference type="InterPro" id="IPR001503">
    <property type="entry name" value="Glyco_trans_10"/>
</dbReference>
<evidence type="ECO:0000259" key="5">
    <source>
        <dbReference type="Pfam" id="PF18025"/>
    </source>
</evidence>
<protein>
    <submittedName>
        <fullName evidence="6 7">Glycosyltransferase</fullName>
    </submittedName>
</protein>
<proteinExistence type="inferred from homology"/>
<feature type="domain" description="Alpha-(1,3)-fucosyltransferase FucT N-terminal" evidence="5">
    <location>
        <begin position="5"/>
        <end position="94"/>
    </location>
</feature>
<keyword evidence="9" id="KW-1185">Reference proteome</keyword>
<dbReference type="Proteomes" id="UP000247594">
    <property type="component" value="Unassembled WGS sequence"/>
</dbReference>
<name>A0AAE5TGE3_AVIPA</name>
<dbReference type="Pfam" id="PF00852">
    <property type="entry name" value="Glyco_transf_10"/>
    <property type="match status" value="1"/>
</dbReference>
<reference evidence="6 9" key="2">
    <citation type="journal article" date="2022" name="Front. Microbiol.">
        <title>Commensal bacteria contribute to the growth of multidrug-resistant Avibacterium paragallinarum in chickens.</title>
        <authorList>
            <person name="Zhu J."/>
            <person name="Chen Y."/>
            <person name="Wu Y."/>
            <person name="Wang Y."/>
            <person name="Zhu K."/>
        </authorList>
    </citation>
    <scope>NUCLEOTIDE SEQUENCE [LARGE SCALE GENOMIC DNA]</scope>
    <source>
        <strain evidence="6 9">AV25</strain>
    </source>
</reference>
<dbReference type="InterPro" id="IPR055270">
    <property type="entry name" value="Glyco_tran_10_C"/>
</dbReference>
<dbReference type="RefSeq" id="WP_110480047.1">
    <property type="nucleotide sequence ID" value="NZ_CP081939.1"/>
</dbReference>
<evidence type="ECO:0000256" key="3">
    <source>
        <dbReference type="ARBA" id="ARBA00022679"/>
    </source>
</evidence>
<dbReference type="EMBL" id="QJPJ01000028">
    <property type="protein sequence ID" value="PXZ38067.1"/>
    <property type="molecule type" value="Genomic_DNA"/>
</dbReference>
<dbReference type="InterPro" id="IPR041058">
    <property type="entry name" value="FucT_N"/>
</dbReference>
<comment type="similarity">
    <text evidence="1">Belongs to the glycosyltransferase 10 family.</text>
</comment>
<organism evidence="7 8">
    <name type="scientific">Avibacterium paragallinarum</name>
    <name type="common">Haemophilus gallinarum</name>
    <dbReference type="NCBI Taxonomy" id="728"/>
    <lineage>
        <taxon>Bacteria</taxon>
        <taxon>Pseudomonadati</taxon>
        <taxon>Pseudomonadota</taxon>
        <taxon>Gammaproteobacteria</taxon>
        <taxon>Pasteurellales</taxon>
        <taxon>Pasteurellaceae</taxon>
        <taxon>Avibacterium</taxon>
    </lineage>
</organism>
<dbReference type="GO" id="GO:0016020">
    <property type="term" value="C:membrane"/>
    <property type="evidence" value="ECO:0007669"/>
    <property type="project" value="InterPro"/>
</dbReference>
<reference evidence="6" key="3">
    <citation type="submission" date="2022-05" db="EMBL/GenBank/DDBJ databases">
        <authorList>
            <person name="Chen Y."/>
            <person name="Zhu J."/>
            <person name="Zhu K."/>
        </authorList>
    </citation>
    <scope>NUCLEOTIDE SEQUENCE</scope>
    <source>
        <strain evidence="6">AV25</strain>
    </source>
</reference>
<evidence type="ECO:0000256" key="1">
    <source>
        <dbReference type="ARBA" id="ARBA00008919"/>
    </source>
</evidence>
<evidence type="ECO:0000313" key="7">
    <source>
        <dbReference type="EMBL" id="PXZ38067.1"/>
    </source>
</evidence>
<dbReference type="PANTHER" id="PTHR11929:SF194">
    <property type="entry name" value="ALPHA-(1,3)-FUCOSYLTRANSFERASE 10"/>
    <property type="match status" value="1"/>
</dbReference>
<accession>A0AAE5TGE3</accession>
<evidence type="ECO:0000313" key="8">
    <source>
        <dbReference type="Proteomes" id="UP000247594"/>
    </source>
</evidence>
<dbReference type="AlphaFoldDB" id="A0AAE5TGE3"/>
<gene>
    <name evidence="7" type="ORF">DM482_11390</name>
    <name evidence="6" type="ORF">M5S13_10380</name>
</gene>
<feature type="domain" description="Fucosyltransferase C-terminal" evidence="4">
    <location>
        <begin position="120"/>
        <end position="250"/>
    </location>
</feature>